<dbReference type="SUPFAM" id="SSF55781">
    <property type="entry name" value="GAF domain-like"/>
    <property type="match status" value="1"/>
</dbReference>
<accession>A0A4R1HRH4</accession>
<dbReference type="OrthoDB" id="4069167at2"/>
<dbReference type="RefSeq" id="WP_132421509.1">
    <property type="nucleotide sequence ID" value="NZ_SMFZ01000001.1"/>
</dbReference>
<gene>
    <name evidence="5" type="ORF">EV378_0985</name>
</gene>
<name>A0A4R1HRH4_PSEEN</name>
<dbReference type="Gene3D" id="1.10.10.10">
    <property type="entry name" value="Winged helix-like DNA-binding domain superfamily/Winged helix DNA-binding domain"/>
    <property type="match status" value="1"/>
</dbReference>
<evidence type="ECO:0000256" key="3">
    <source>
        <dbReference type="ARBA" id="ARBA00023163"/>
    </source>
</evidence>
<dbReference type="InterPro" id="IPR016032">
    <property type="entry name" value="Sig_transdc_resp-reg_C-effctor"/>
</dbReference>
<reference evidence="5 6" key="1">
    <citation type="submission" date="2019-03" db="EMBL/GenBank/DDBJ databases">
        <title>Sequencing the genomes of 1000 actinobacteria strains.</title>
        <authorList>
            <person name="Klenk H.-P."/>
        </authorList>
    </citation>
    <scope>NUCLEOTIDE SEQUENCE [LARGE SCALE GENOMIC DNA]</scope>
    <source>
        <strain evidence="5 6">DSM 44969</strain>
    </source>
</reference>
<evidence type="ECO:0000256" key="2">
    <source>
        <dbReference type="ARBA" id="ARBA00023125"/>
    </source>
</evidence>
<dbReference type="PRINTS" id="PR00038">
    <property type="entry name" value="HTHLUXR"/>
</dbReference>
<dbReference type="GO" id="GO:0003677">
    <property type="term" value="F:DNA binding"/>
    <property type="evidence" value="ECO:0007669"/>
    <property type="project" value="UniProtKB-KW"/>
</dbReference>
<dbReference type="PROSITE" id="PS50043">
    <property type="entry name" value="HTH_LUXR_2"/>
    <property type="match status" value="1"/>
</dbReference>
<sequence>MSSRPERPRAFDRPAALRAAVRTVQSDTGVPVSFGAFTDNGSTAVLSEFRGTRTRKLHRLEVRAGEGIGGRVIAEGRPVAVNDYRTADTITHEYDEWVLGEGLASVAAAPIMVRDRAVALIYIATRTKAGFGDRGKAAILSGARRLSIELTVQDEVVRRLRDAECVATASPGNLRDVMDLEELRELHAELRAVAQLIDDDGLADRVAAVSRRLADVGSAGAVRGVPRAVPSDRPALSVREVDVVSQVALGCTNAETATRLSIKPETVKAYLRSAMRKLEAHSRHEAVVRSRSLGIIP</sequence>
<dbReference type="Proteomes" id="UP000295560">
    <property type="component" value="Unassembled WGS sequence"/>
</dbReference>
<comment type="caution">
    <text evidence="5">The sequence shown here is derived from an EMBL/GenBank/DDBJ whole genome shotgun (WGS) entry which is preliminary data.</text>
</comment>
<dbReference type="AlphaFoldDB" id="A0A4R1HRH4"/>
<organism evidence="5 6">
    <name type="scientific">Pseudonocardia endophytica</name>
    <dbReference type="NCBI Taxonomy" id="401976"/>
    <lineage>
        <taxon>Bacteria</taxon>
        <taxon>Bacillati</taxon>
        <taxon>Actinomycetota</taxon>
        <taxon>Actinomycetes</taxon>
        <taxon>Pseudonocardiales</taxon>
        <taxon>Pseudonocardiaceae</taxon>
        <taxon>Pseudonocardia</taxon>
    </lineage>
</organism>
<keyword evidence="1" id="KW-0805">Transcription regulation</keyword>
<dbReference type="Pfam" id="PF01590">
    <property type="entry name" value="GAF"/>
    <property type="match status" value="1"/>
</dbReference>
<dbReference type="Gene3D" id="3.30.450.40">
    <property type="match status" value="1"/>
</dbReference>
<dbReference type="InterPro" id="IPR003018">
    <property type="entry name" value="GAF"/>
</dbReference>
<protein>
    <submittedName>
        <fullName evidence="5">GAF domain-containing protein</fullName>
    </submittedName>
</protein>
<dbReference type="EMBL" id="SMFZ01000001">
    <property type="protein sequence ID" value="TCK25187.1"/>
    <property type="molecule type" value="Genomic_DNA"/>
</dbReference>
<dbReference type="PANTHER" id="PTHR44688">
    <property type="entry name" value="DNA-BINDING TRANSCRIPTIONAL ACTIVATOR DEVR_DOSR"/>
    <property type="match status" value="1"/>
</dbReference>
<dbReference type="InterPro" id="IPR000792">
    <property type="entry name" value="Tscrpt_reg_LuxR_C"/>
</dbReference>
<evidence type="ECO:0000259" key="4">
    <source>
        <dbReference type="PROSITE" id="PS50043"/>
    </source>
</evidence>
<evidence type="ECO:0000313" key="5">
    <source>
        <dbReference type="EMBL" id="TCK25187.1"/>
    </source>
</evidence>
<dbReference type="Pfam" id="PF00196">
    <property type="entry name" value="GerE"/>
    <property type="match status" value="1"/>
</dbReference>
<proteinExistence type="predicted"/>
<keyword evidence="2" id="KW-0238">DNA-binding</keyword>
<keyword evidence="3" id="KW-0804">Transcription</keyword>
<evidence type="ECO:0000256" key="1">
    <source>
        <dbReference type="ARBA" id="ARBA00023015"/>
    </source>
</evidence>
<feature type="domain" description="HTH luxR-type" evidence="4">
    <location>
        <begin position="229"/>
        <end position="294"/>
    </location>
</feature>
<dbReference type="CDD" id="cd06170">
    <property type="entry name" value="LuxR_C_like"/>
    <property type="match status" value="1"/>
</dbReference>
<dbReference type="GO" id="GO:0006355">
    <property type="term" value="P:regulation of DNA-templated transcription"/>
    <property type="evidence" value="ECO:0007669"/>
    <property type="project" value="InterPro"/>
</dbReference>
<dbReference type="SUPFAM" id="SSF46894">
    <property type="entry name" value="C-terminal effector domain of the bipartite response regulators"/>
    <property type="match status" value="1"/>
</dbReference>
<dbReference type="PANTHER" id="PTHR44688:SF16">
    <property type="entry name" value="DNA-BINDING TRANSCRIPTIONAL ACTIVATOR DEVR_DOSR"/>
    <property type="match status" value="1"/>
</dbReference>
<dbReference type="SMART" id="SM00421">
    <property type="entry name" value="HTH_LUXR"/>
    <property type="match status" value="1"/>
</dbReference>
<evidence type="ECO:0000313" key="6">
    <source>
        <dbReference type="Proteomes" id="UP000295560"/>
    </source>
</evidence>
<dbReference type="InterPro" id="IPR036388">
    <property type="entry name" value="WH-like_DNA-bd_sf"/>
</dbReference>
<keyword evidence="6" id="KW-1185">Reference proteome</keyword>
<dbReference type="InterPro" id="IPR029016">
    <property type="entry name" value="GAF-like_dom_sf"/>
</dbReference>